<dbReference type="EMBL" id="FJOG01000005">
    <property type="protein sequence ID" value="CZR54594.1"/>
    <property type="molecule type" value="Genomic_DNA"/>
</dbReference>
<keyword evidence="6" id="KW-0336">GPI-anchor</keyword>
<dbReference type="STRING" id="576137.A0A1L7WP99"/>
<dbReference type="Pfam" id="PF20684">
    <property type="entry name" value="Fung_rhodopsin"/>
    <property type="match status" value="1"/>
</dbReference>
<dbReference type="InterPro" id="IPR008427">
    <property type="entry name" value="Extracellular_membr_CFEM_dom"/>
</dbReference>
<keyword evidence="20" id="KW-1185">Reference proteome</keyword>
<evidence type="ECO:0000256" key="3">
    <source>
        <dbReference type="ARBA" id="ARBA00004613"/>
    </source>
</evidence>
<evidence type="ECO:0000256" key="15">
    <source>
        <dbReference type="SAM" id="Phobius"/>
    </source>
</evidence>
<name>A0A1L7WP99_9HELO</name>
<feature type="transmembrane region" description="Helical" evidence="15">
    <location>
        <begin position="323"/>
        <end position="346"/>
    </location>
</feature>
<reference evidence="19 20" key="1">
    <citation type="submission" date="2016-03" db="EMBL/GenBank/DDBJ databases">
        <authorList>
            <person name="Ploux O."/>
        </authorList>
    </citation>
    <scope>NUCLEOTIDE SEQUENCE [LARGE SCALE GENOMIC DNA]</scope>
    <source>
        <strain evidence="19 20">UAMH 11012</strain>
    </source>
</reference>
<evidence type="ECO:0000256" key="5">
    <source>
        <dbReference type="ARBA" id="ARBA00022525"/>
    </source>
</evidence>
<feature type="transmembrane region" description="Helical" evidence="15">
    <location>
        <begin position="101"/>
        <end position="121"/>
    </location>
</feature>
<keyword evidence="12" id="KW-0449">Lipoprotein</keyword>
<dbReference type="Proteomes" id="UP000184330">
    <property type="component" value="Unassembled WGS sequence"/>
</dbReference>
<evidence type="ECO:0000256" key="9">
    <source>
        <dbReference type="ARBA" id="ARBA00022989"/>
    </source>
</evidence>
<keyword evidence="10 15" id="KW-0472">Membrane</keyword>
<dbReference type="PANTHER" id="PTHR33048">
    <property type="entry name" value="PTH11-LIKE INTEGRAL MEMBRANE PROTEIN (AFU_ORTHOLOGUE AFUA_5G11245)"/>
    <property type="match status" value="1"/>
</dbReference>
<dbReference type="Pfam" id="PF05730">
    <property type="entry name" value="CFEM"/>
    <property type="match status" value="1"/>
</dbReference>
<evidence type="ECO:0000259" key="17">
    <source>
        <dbReference type="Pfam" id="PF05730"/>
    </source>
</evidence>
<keyword evidence="8 16" id="KW-0732">Signal</keyword>
<feature type="compositionally biased region" description="Polar residues" evidence="14">
    <location>
        <begin position="482"/>
        <end position="498"/>
    </location>
</feature>
<feature type="transmembrane region" description="Helical" evidence="15">
    <location>
        <begin position="181"/>
        <end position="203"/>
    </location>
</feature>
<evidence type="ECO:0000256" key="7">
    <source>
        <dbReference type="ARBA" id="ARBA00022692"/>
    </source>
</evidence>
<dbReference type="InterPro" id="IPR052337">
    <property type="entry name" value="SAT4-like"/>
</dbReference>
<keyword evidence="5" id="KW-0964">Secreted</keyword>
<organism evidence="19 20">
    <name type="scientific">Phialocephala subalpina</name>
    <dbReference type="NCBI Taxonomy" id="576137"/>
    <lineage>
        <taxon>Eukaryota</taxon>
        <taxon>Fungi</taxon>
        <taxon>Dikarya</taxon>
        <taxon>Ascomycota</taxon>
        <taxon>Pezizomycotina</taxon>
        <taxon>Leotiomycetes</taxon>
        <taxon>Helotiales</taxon>
        <taxon>Mollisiaceae</taxon>
        <taxon>Phialocephala</taxon>
        <taxon>Phialocephala fortinii species complex</taxon>
    </lineage>
</organism>
<evidence type="ECO:0000259" key="18">
    <source>
        <dbReference type="Pfam" id="PF20684"/>
    </source>
</evidence>
<feature type="domain" description="CFEM" evidence="17">
    <location>
        <begin position="30"/>
        <end position="92"/>
    </location>
</feature>
<evidence type="ECO:0000256" key="11">
    <source>
        <dbReference type="ARBA" id="ARBA00023157"/>
    </source>
</evidence>
<feature type="transmembrane region" description="Helical" evidence="15">
    <location>
        <begin position="261"/>
        <end position="281"/>
    </location>
</feature>
<feature type="signal peptide" evidence="16">
    <location>
        <begin position="1"/>
        <end position="22"/>
    </location>
</feature>
<feature type="region of interest" description="Disordered" evidence="14">
    <location>
        <begin position="478"/>
        <end position="498"/>
    </location>
</feature>
<sequence>MRVLNISFLWVVFLGTVVKAAAQVNLTAILAELPLCSVDCIVTGLASAPNAFTDPTTTCTNITLQASLSACIQGRCNYTEQAQVAVVDRQLCEGTPIQNRAWGVAIVGLVCGPLALLAIALRCYSRYSITKYLGWDDWLAVATGVVLIPIIVLDCYNGLVNGYGRHYWNINPLRVTELLKIFYVAEILYILVVTLVKASILALYFRVFPAQGFRIAASIVTILNVACGLAIIFAIIFQCTPIQVAWDRTISGGRCINVNELAYAAGSISVALDIIILLLPLRELSRLQMSKRKKLNLIACVTSIVRLKYLVDFAKSTDPTWDNAIPAIWSFIEICVMVIFACLPAIRAMLSRLLPSIFSYTPNYPDDPKNSDPSSTFPEFPPPSTANSQPQSRSASFSLSLILQNFSDSFRSRNTKSTFTTYDTKILSPTSLNFSNFTYSGRFSENLNLSSLTNSGRFSHSRSNSNYNNLPSPGFLVDLESGLTTPTGSAQRPSSAMGTSKIWINPKFDNEGHVVDYQRRTTRDQAIGHGTLVPSEKSYNGEEDVFETPRRSMCAEVVEPSERGSRQTSDTSVFVIEGPRESDEVDRSSDMILELRDPPGLGVRDSAGRSILGKAQIGRAQQVQVGKTTFGRLRGGGAEEEG</sequence>
<feature type="region of interest" description="Disordered" evidence="14">
    <location>
        <begin position="365"/>
        <end position="392"/>
    </location>
</feature>
<evidence type="ECO:0000313" key="19">
    <source>
        <dbReference type="EMBL" id="CZR54594.1"/>
    </source>
</evidence>
<feature type="domain" description="Rhodopsin" evidence="18">
    <location>
        <begin position="121"/>
        <end position="352"/>
    </location>
</feature>
<dbReference type="GO" id="GO:0005576">
    <property type="term" value="C:extracellular region"/>
    <property type="evidence" value="ECO:0007669"/>
    <property type="project" value="UniProtKB-SubCell"/>
</dbReference>
<evidence type="ECO:0000256" key="16">
    <source>
        <dbReference type="SAM" id="SignalP"/>
    </source>
</evidence>
<keyword evidence="11" id="KW-1015">Disulfide bond</keyword>
<evidence type="ECO:0000256" key="1">
    <source>
        <dbReference type="ARBA" id="ARBA00004141"/>
    </source>
</evidence>
<evidence type="ECO:0000256" key="12">
    <source>
        <dbReference type="ARBA" id="ARBA00023288"/>
    </source>
</evidence>
<comment type="similarity">
    <text evidence="13">Belongs to the SAT4 family.</text>
</comment>
<evidence type="ECO:0000256" key="6">
    <source>
        <dbReference type="ARBA" id="ARBA00022622"/>
    </source>
</evidence>
<protein>
    <submittedName>
        <fullName evidence="19">Uncharacterized protein</fullName>
    </submittedName>
</protein>
<dbReference type="OrthoDB" id="5329176at2759"/>
<evidence type="ECO:0000256" key="4">
    <source>
        <dbReference type="ARBA" id="ARBA00010031"/>
    </source>
</evidence>
<comment type="similarity">
    <text evidence="4">Belongs to the RBT5 family.</text>
</comment>
<evidence type="ECO:0000313" key="20">
    <source>
        <dbReference type="Proteomes" id="UP000184330"/>
    </source>
</evidence>
<evidence type="ECO:0000256" key="2">
    <source>
        <dbReference type="ARBA" id="ARBA00004589"/>
    </source>
</evidence>
<keyword evidence="7 15" id="KW-0812">Transmembrane</keyword>
<dbReference type="PANTHER" id="PTHR33048:SF160">
    <property type="entry name" value="SAT4 FAMILY MEMBRANE PROTEIN"/>
    <property type="match status" value="1"/>
</dbReference>
<evidence type="ECO:0000256" key="10">
    <source>
        <dbReference type="ARBA" id="ARBA00023136"/>
    </source>
</evidence>
<dbReference type="AlphaFoldDB" id="A0A1L7WP99"/>
<keyword evidence="6" id="KW-0325">Glycoprotein</keyword>
<feature type="chain" id="PRO_5012408545" evidence="16">
    <location>
        <begin position="23"/>
        <end position="642"/>
    </location>
</feature>
<evidence type="ECO:0000256" key="14">
    <source>
        <dbReference type="SAM" id="MobiDB-lite"/>
    </source>
</evidence>
<evidence type="ECO:0000256" key="13">
    <source>
        <dbReference type="ARBA" id="ARBA00038359"/>
    </source>
</evidence>
<dbReference type="GO" id="GO:0098552">
    <property type="term" value="C:side of membrane"/>
    <property type="evidence" value="ECO:0007669"/>
    <property type="project" value="UniProtKB-KW"/>
</dbReference>
<gene>
    <name evidence="19" type="ORF">PAC_04478</name>
</gene>
<keyword evidence="9 15" id="KW-1133">Transmembrane helix</keyword>
<dbReference type="InterPro" id="IPR049326">
    <property type="entry name" value="Rhodopsin_dom_fungi"/>
</dbReference>
<feature type="transmembrane region" description="Helical" evidence="15">
    <location>
        <begin position="215"/>
        <end position="237"/>
    </location>
</feature>
<comment type="subcellular location">
    <subcellularLocation>
        <location evidence="2">Membrane</location>
        <topology evidence="2">Lipid-anchor</topology>
        <topology evidence="2">GPI-anchor</topology>
    </subcellularLocation>
    <subcellularLocation>
        <location evidence="1">Membrane</location>
        <topology evidence="1">Multi-pass membrane protein</topology>
    </subcellularLocation>
    <subcellularLocation>
        <location evidence="3">Secreted</location>
    </subcellularLocation>
</comment>
<evidence type="ECO:0000256" key="8">
    <source>
        <dbReference type="ARBA" id="ARBA00022729"/>
    </source>
</evidence>
<proteinExistence type="inferred from homology"/>
<feature type="transmembrane region" description="Helical" evidence="15">
    <location>
        <begin position="133"/>
        <end position="153"/>
    </location>
</feature>
<accession>A0A1L7WP99</accession>